<keyword evidence="4" id="KW-1185">Reference proteome</keyword>
<feature type="compositionally biased region" description="Polar residues" evidence="1">
    <location>
        <begin position="120"/>
        <end position="129"/>
    </location>
</feature>
<dbReference type="GO" id="GO:0005634">
    <property type="term" value="C:nucleus"/>
    <property type="evidence" value="ECO:0007669"/>
    <property type="project" value="TreeGrafter"/>
</dbReference>
<evidence type="ECO:0000259" key="2">
    <source>
        <dbReference type="Pfam" id="PF14049"/>
    </source>
</evidence>
<sequence>MRGFTRSEYIKRMQWTGPENVAEMELPGANTPHPWGPRLKGPPLSEAGREQNQSASLPSEQRLKMEQDRTVRVNLMTCSGRFSAFALGHTSNDAPLRIPHGSHIQCIEQLNSTREVECQISRQPSTSFAKTPAMQKRPKKRPKEDDCKSNEKAQDAETPKPTPRKVPVPPLPAHLPPMNPIHRDVWWAWCKKVKLSSKGPPGLENIPDTPKEARVKTCWKKMKTETEEEQEPCPQEQVPALTEPLVLCEEDGRAVVTTAAFEAVLASWARIAANAKKNEALQSITTPKTYALLPQGNRSVWSTGEAFLQTQVVGFSCSSTLDKPGYLRSRGKHNIAVLE</sequence>
<dbReference type="InterPro" id="IPR025892">
    <property type="entry name" value="Dppa2/4_central_dom"/>
</dbReference>
<dbReference type="Pfam" id="PF14049">
    <property type="entry name" value="Dppa2_A"/>
    <property type="match status" value="1"/>
</dbReference>
<gene>
    <name evidence="3" type="ORF">U0070_009979</name>
</gene>
<evidence type="ECO:0000313" key="4">
    <source>
        <dbReference type="Proteomes" id="UP001488838"/>
    </source>
</evidence>
<dbReference type="Proteomes" id="UP001488838">
    <property type="component" value="Unassembled WGS sequence"/>
</dbReference>
<feature type="compositionally biased region" description="Pro residues" evidence="1">
    <location>
        <begin position="160"/>
        <end position="175"/>
    </location>
</feature>
<feature type="compositionally biased region" description="Polar residues" evidence="1">
    <location>
        <begin position="50"/>
        <end position="59"/>
    </location>
</feature>
<dbReference type="PANTHER" id="PTHR16073:SF8">
    <property type="entry name" value="DEVELOPMENTAL PLURIPOTENCY-ASSOCIATED PROTEIN 4"/>
    <property type="match status" value="1"/>
</dbReference>
<dbReference type="GO" id="GO:0048731">
    <property type="term" value="P:system development"/>
    <property type="evidence" value="ECO:0007669"/>
    <property type="project" value="TreeGrafter"/>
</dbReference>
<proteinExistence type="predicted"/>
<dbReference type="EMBL" id="JBBHLL010000551">
    <property type="protein sequence ID" value="KAK7800403.1"/>
    <property type="molecule type" value="Genomic_DNA"/>
</dbReference>
<dbReference type="InterPro" id="IPR039590">
    <property type="entry name" value="Dppa2/4"/>
</dbReference>
<evidence type="ECO:0000313" key="3">
    <source>
        <dbReference type="EMBL" id="KAK7800403.1"/>
    </source>
</evidence>
<feature type="compositionally biased region" description="Basic and acidic residues" evidence="1">
    <location>
        <begin position="142"/>
        <end position="158"/>
    </location>
</feature>
<accession>A0AAW0HCI2</accession>
<name>A0AAW0HCI2_MYOGA</name>
<feature type="region of interest" description="Disordered" evidence="1">
    <location>
        <begin position="117"/>
        <end position="175"/>
    </location>
</feature>
<comment type="caution">
    <text evidence="3">The sequence shown here is derived from an EMBL/GenBank/DDBJ whole genome shotgun (WGS) entry which is preliminary data.</text>
</comment>
<feature type="domain" description="Developmental pluripotency-associated protein 2/4 central" evidence="2">
    <location>
        <begin position="204"/>
        <end position="288"/>
    </location>
</feature>
<evidence type="ECO:0000256" key="1">
    <source>
        <dbReference type="SAM" id="MobiDB-lite"/>
    </source>
</evidence>
<protein>
    <recommendedName>
        <fullName evidence="2">Developmental pluripotency-associated protein 2/4 central domain-containing protein</fullName>
    </recommendedName>
</protein>
<organism evidence="3 4">
    <name type="scientific">Myodes glareolus</name>
    <name type="common">Bank vole</name>
    <name type="synonym">Clethrionomys glareolus</name>
    <dbReference type="NCBI Taxonomy" id="447135"/>
    <lineage>
        <taxon>Eukaryota</taxon>
        <taxon>Metazoa</taxon>
        <taxon>Chordata</taxon>
        <taxon>Craniata</taxon>
        <taxon>Vertebrata</taxon>
        <taxon>Euteleostomi</taxon>
        <taxon>Mammalia</taxon>
        <taxon>Eutheria</taxon>
        <taxon>Euarchontoglires</taxon>
        <taxon>Glires</taxon>
        <taxon>Rodentia</taxon>
        <taxon>Myomorpha</taxon>
        <taxon>Muroidea</taxon>
        <taxon>Cricetidae</taxon>
        <taxon>Arvicolinae</taxon>
        <taxon>Myodes</taxon>
    </lineage>
</organism>
<dbReference type="GO" id="GO:0003682">
    <property type="term" value="F:chromatin binding"/>
    <property type="evidence" value="ECO:0007669"/>
    <property type="project" value="InterPro"/>
</dbReference>
<feature type="region of interest" description="Disordered" evidence="1">
    <location>
        <begin position="23"/>
        <end position="65"/>
    </location>
</feature>
<reference evidence="3 4" key="1">
    <citation type="journal article" date="2023" name="bioRxiv">
        <title>Conserved and derived expression patterns and positive selection on dental genes reveal complex evolutionary context of ever-growing rodent molars.</title>
        <authorList>
            <person name="Calamari Z.T."/>
            <person name="Song A."/>
            <person name="Cohen E."/>
            <person name="Akter M."/>
            <person name="Roy R.D."/>
            <person name="Hallikas O."/>
            <person name="Christensen M.M."/>
            <person name="Li P."/>
            <person name="Marangoni P."/>
            <person name="Jernvall J."/>
            <person name="Klein O.D."/>
        </authorList>
    </citation>
    <scope>NUCLEOTIDE SEQUENCE [LARGE SCALE GENOMIC DNA]</scope>
    <source>
        <strain evidence="3">V071</strain>
    </source>
</reference>
<dbReference type="AlphaFoldDB" id="A0AAW0HCI2"/>
<dbReference type="PANTHER" id="PTHR16073">
    <property type="entry name" value="DCR DOMAIN-CONTAINING PROTEIN"/>
    <property type="match status" value="1"/>
</dbReference>